<dbReference type="Pfam" id="PF10551">
    <property type="entry name" value="MULE"/>
    <property type="match status" value="1"/>
</dbReference>
<keyword evidence="2" id="KW-0863">Zinc-finger</keyword>
<evidence type="ECO:0000256" key="2">
    <source>
        <dbReference type="ARBA" id="ARBA00022771"/>
    </source>
</evidence>
<dbReference type="OrthoDB" id="6420425at2759"/>
<dbReference type="PANTHER" id="PTHR47160">
    <property type="entry name" value="PUTATIVE-RELATED"/>
    <property type="match status" value="1"/>
</dbReference>
<organism evidence="6 7">
    <name type="scientific">Stegodyphus mimosarum</name>
    <name type="common">African social velvet spider</name>
    <dbReference type="NCBI Taxonomy" id="407821"/>
    <lineage>
        <taxon>Eukaryota</taxon>
        <taxon>Metazoa</taxon>
        <taxon>Ecdysozoa</taxon>
        <taxon>Arthropoda</taxon>
        <taxon>Chelicerata</taxon>
        <taxon>Arachnida</taxon>
        <taxon>Araneae</taxon>
        <taxon>Araneomorphae</taxon>
        <taxon>Entelegynae</taxon>
        <taxon>Eresoidea</taxon>
        <taxon>Eresidae</taxon>
        <taxon>Stegodyphus</taxon>
    </lineage>
</organism>
<dbReference type="EMBL" id="KK112858">
    <property type="protein sequence ID" value="KFM58704.1"/>
    <property type="molecule type" value="Genomic_DNA"/>
</dbReference>
<keyword evidence="3" id="KW-0862">Zinc</keyword>
<evidence type="ECO:0000256" key="1">
    <source>
        <dbReference type="ARBA" id="ARBA00022723"/>
    </source>
</evidence>
<dbReference type="PANTHER" id="PTHR47160:SF10">
    <property type="entry name" value="MULE TRANSPOSASE DOMAIN-CONTAINING PROTEIN"/>
    <property type="match status" value="1"/>
</dbReference>
<reference evidence="6 7" key="1">
    <citation type="submission" date="2013-11" db="EMBL/GenBank/DDBJ databases">
        <title>Genome sequencing of Stegodyphus mimosarum.</title>
        <authorList>
            <person name="Bechsgaard J."/>
        </authorList>
    </citation>
    <scope>NUCLEOTIDE SEQUENCE [LARGE SCALE GENOMIC DNA]</scope>
</reference>
<dbReference type="Pfam" id="PF04500">
    <property type="entry name" value="FLYWCH"/>
    <property type="match status" value="1"/>
</dbReference>
<evidence type="ECO:0000313" key="7">
    <source>
        <dbReference type="Proteomes" id="UP000054359"/>
    </source>
</evidence>
<evidence type="ECO:0000259" key="5">
    <source>
        <dbReference type="Pfam" id="PF10551"/>
    </source>
</evidence>
<evidence type="ECO:0000313" key="6">
    <source>
        <dbReference type="EMBL" id="KFM58704.1"/>
    </source>
</evidence>
<dbReference type="OMA" id="WNHYEAA"/>
<feature type="non-terminal residue" evidence="6">
    <location>
        <position position="556"/>
    </location>
</feature>
<dbReference type="InterPro" id="IPR018289">
    <property type="entry name" value="MULE_transposase_dom"/>
</dbReference>
<feature type="domain" description="MULE transposase" evidence="5">
    <location>
        <begin position="316"/>
        <end position="405"/>
    </location>
</feature>
<proteinExistence type="predicted"/>
<evidence type="ECO:0008006" key="8">
    <source>
        <dbReference type="Google" id="ProtNLM"/>
    </source>
</evidence>
<dbReference type="GO" id="GO:0008270">
    <property type="term" value="F:zinc ion binding"/>
    <property type="evidence" value="ECO:0007669"/>
    <property type="project" value="UniProtKB-KW"/>
</dbReference>
<accession>A0A087T0R5</accession>
<name>A0A087T0R5_STEMI</name>
<keyword evidence="1" id="KW-0479">Metal-binding</keyword>
<evidence type="ECO:0000256" key="3">
    <source>
        <dbReference type="ARBA" id="ARBA00022833"/>
    </source>
</evidence>
<feature type="domain" description="FLYWCH-type" evidence="4">
    <location>
        <begin position="142"/>
        <end position="201"/>
    </location>
</feature>
<dbReference type="STRING" id="407821.A0A087T0R5"/>
<evidence type="ECO:0000259" key="4">
    <source>
        <dbReference type="Pfam" id="PF04500"/>
    </source>
</evidence>
<keyword evidence="7" id="KW-1185">Reference proteome</keyword>
<protein>
    <recommendedName>
        <fullName evidence="8">MULE transposase domain-containing protein</fullName>
    </recommendedName>
</protein>
<dbReference type="AlphaFoldDB" id="A0A087T0R5"/>
<gene>
    <name evidence="6" type="ORF">X975_17494</name>
</gene>
<dbReference type="Proteomes" id="UP000054359">
    <property type="component" value="Unassembled WGS sequence"/>
</dbReference>
<dbReference type="Gene3D" id="2.20.25.240">
    <property type="match status" value="1"/>
</dbReference>
<dbReference type="InterPro" id="IPR007588">
    <property type="entry name" value="Znf_FLYWCH"/>
</dbReference>
<sequence>MPQKVLLDFEKADINAAKIAFPEAEVKGCYFHLCQSLIRKISNVGLRIPYETDVNIKLKLKSLAALAFVPISDVRVIFDHLSTTFPDEESYNEVLTYFFTTYIEGAAGREPQFPMRLWNHYEAALERSPKTTNCCEVQAMEFSRTQKGKEVLIYSGFEYLKFRTVNGVVTWRCRRHRSTRCHSFLKTKDGSIMKEPTEHCHDSCPQKVIANAARSQMREDMKSVAATPRNVIGNVLSGLSNDVLACFPKQSSLTRNLLHHRKEGYLPNPSNTNFEIPEKYINLVLYDSGADDINRILVLGDKELLAELKKDSIYGDGTFDKVPSMFYQLYTWHAKVGNSYPPCVYILLPKKDLGTYNRMFEIIKVLLPNMMPQKVLLDFEKAAINAAKIAFPEADVKGCYFHLCQSLIRKISNVGLRIPYETDVNIKLKLKSLAALAFVPISDVRVIFDQLSTTFPDEESYNEVLTYFFTTYIEGAAGREPQFPMRLWNHYEAALERSPKTTNCCEGFHNSLNSLFHCSHPSIWFLFDGLQRDLACQRLLLSNAQAGRLEIKKKKI</sequence>